<feature type="transmembrane region" description="Helical" evidence="1">
    <location>
        <begin position="401"/>
        <end position="419"/>
    </location>
</feature>
<keyword evidence="1" id="KW-0472">Membrane</keyword>
<evidence type="ECO:0000313" key="3">
    <source>
        <dbReference type="Proteomes" id="UP001527866"/>
    </source>
</evidence>
<feature type="transmembrane region" description="Helical" evidence="1">
    <location>
        <begin position="306"/>
        <end position="325"/>
    </location>
</feature>
<feature type="transmembrane region" description="Helical" evidence="1">
    <location>
        <begin position="133"/>
        <end position="153"/>
    </location>
</feature>
<proteinExistence type="predicted"/>
<name>A0ABT4TXQ5_9ACTN</name>
<keyword evidence="1" id="KW-1133">Transmembrane helix</keyword>
<protein>
    <submittedName>
        <fullName evidence="2">Uncharacterized protein</fullName>
    </submittedName>
</protein>
<feature type="transmembrane region" description="Helical" evidence="1">
    <location>
        <begin position="88"/>
        <end position="112"/>
    </location>
</feature>
<reference evidence="2 3" key="1">
    <citation type="submission" date="2023-01" db="EMBL/GenBank/DDBJ databases">
        <title>Draft genome sequence of Nocardiopsis sp. RSe5-2 isolated from halophytes.</title>
        <authorList>
            <person name="Duangmal K."/>
            <person name="Chantavorakit T."/>
        </authorList>
    </citation>
    <scope>NUCLEOTIDE SEQUENCE [LARGE SCALE GENOMIC DNA]</scope>
    <source>
        <strain evidence="2 3">RSe5-2</strain>
    </source>
</reference>
<feature type="transmembrane region" description="Helical" evidence="1">
    <location>
        <begin position="38"/>
        <end position="57"/>
    </location>
</feature>
<comment type="caution">
    <text evidence="2">The sequence shown here is derived from an EMBL/GenBank/DDBJ whole genome shotgun (WGS) entry which is preliminary data.</text>
</comment>
<feature type="transmembrane region" description="Helical" evidence="1">
    <location>
        <begin position="243"/>
        <end position="262"/>
    </location>
</feature>
<feature type="transmembrane region" description="Helical" evidence="1">
    <location>
        <begin position="159"/>
        <end position="179"/>
    </location>
</feature>
<feature type="transmembrane region" description="Helical" evidence="1">
    <location>
        <begin position="431"/>
        <end position="449"/>
    </location>
</feature>
<sequence>MSSNTGVRGPWTLPAALATAALASGALVVFGPPPDGPVSFPLTVPLLLAAAVAARILPGRIGAGVGLAAVVLAVAAAVTALAPQAEDGLTAVAIGIRVLQFAALAVAAYAGIRQVVRPPRDTDGPRRDWTRPLQITALLCLSAIGAELLAAYSDNTGDPGGVAFAVVFFAALYGAPALLARELVRRRGWAWPSLLLLYAALGTAQACLIDQSLFSADYQGYEGWEEIREATLIPPLGISAYNAFSFIVGHIVYSFAAPVALAEAWAPQRAREPWLGRVGTVVAALAYAGAAALIVSDPESRSGSPLQLTVAAGIVAAFVVAAVLIGRRATAGPAEAGRPPRPTRRLPLWPVFAAALLVAFALDLSPQSWGGVLLSLAAISAFAVALLAAAKTRDWTIRHSAAAALAFLLARGLMAFTYFPLLGDVAPLPKYTHNAVMLLAVLAAGWFALRGKRAPR</sequence>
<gene>
    <name evidence="2" type="ORF">O4J56_02325</name>
</gene>
<feature type="transmembrane region" description="Helical" evidence="1">
    <location>
        <begin position="274"/>
        <end position="294"/>
    </location>
</feature>
<dbReference type="EMBL" id="JAQFWQ010000004">
    <property type="protein sequence ID" value="MDA2809463.1"/>
    <property type="molecule type" value="Genomic_DNA"/>
</dbReference>
<feature type="transmembrane region" description="Helical" evidence="1">
    <location>
        <begin position="64"/>
        <end position="82"/>
    </location>
</feature>
<feature type="transmembrane region" description="Helical" evidence="1">
    <location>
        <begin position="368"/>
        <end position="389"/>
    </location>
</feature>
<keyword evidence="1" id="KW-0812">Transmembrane</keyword>
<evidence type="ECO:0000313" key="2">
    <source>
        <dbReference type="EMBL" id="MDA2809463.1"/>
    </source>
</evidence>
<accession>A0ABT4TXQ5</accession>
<organism evidence="2 3">
    <name type="scientific">Nocardiopsis endophytica</name>
    <dbReference type="NCBI Taxonomy" id="3018445"/>
    <lineage>
        <taxon>Bacteria</taxon>
        <taxon>Bacillati</taxon>
        <taxon>Actinomycetota</taxon>
        <taxon>Actinomycetes</taxon>
        <taxon>Streptosporangiales</taxon>
        <taxon>Nocardiopsidaceae</taxon>
        <taxon>Nocardiopsis</taxon>
    </lineage>
</organism>
<feature type="transmembrane region" description="Helical" evidence="1">
    <location>
        <begin position="346"/>
        <end position="362"/>
    </location>
</feature>
<dbReference type="Proteomes" id="UP001527866">
    <property type="component" value="Unassembled WGS sequence"/>
</dbReference>
<keyword evidence="3" id="KW-1185">Reference proteome</keyword>
<feature type="transmembrane region" description="Helical" evidence="1">
    <location>
        <begin position="12"/>
        <end position="32"/>
    </location>
</feature>
<feature type="transmembrane region" description="Helical" evidence="1">
    <location>
        <begin position="191"/>
        <end position="214"/>
    </location>
</feature>
<evidence type="ECO:0000256" key="1">
    <source>
        <dbReference type="SAM" id="Phobius"/>
    </source>
</evidence>
<dbReference type="RefSeq" id="WP_270683370.1">
    <property type="nucleotide sequence ID" value="NZ_JAQFWQ010000004.1"/>
</dbReference>